<feature type="compositionally biased region" description="Acidic residues" evidence="17">
    <location>
        <begin position="828"/>
        <end position="846"/>
    </location>
</feature>
<evidence type="ECO:0000256" key="13">
    <source>
        <dbReference type="ARBA" id="ARBA00059679"/>
    </source>
</evidence>
<dbReference type="Pfam" id="PF03561">
    <property type="entry name" value="Allantoicase"/>
    <property type="match status" value="2"/>
</dbReference>
<name>A0A8H3E5B2_9AGAM</name>
<protein>
    <recommendedName>
        <fullName evidence="4">allantoicase</fullName>
        <ecNumber evidence="4">3.5.3.4</ecNumber>
    </recommendedName>
</protein>
<evidence type="ECO:0000313" key="20">
    <source>
        <dbReference type="Proteomes" id="UP000663827"/>
    </source>
</evidence>
<dbReference type="Proteomes" id="UP000663827">
    <property type="component" value="Unassembled WGS sequence"/>
</dbReference>
<keyword evidence="10" id="KW-0456">Lyase</keyword>
<dbReference type="FunFam" id="2.60.120.260:FF:000059">
    <property type="entry name" value="Probable allantoicase"/>
    <property type="match status" value="1"/>
</dbReference>
<dbReference type="InterPro" id="IPR001841">
    <property type="entry name" value="Znf_RING"/>
</dbReference>
<evidence type="ECO:0000256" key="5">
    <source>
        <dbReference type="ARBA" id="ARBA00022631"/>
    </source>
</evidence>
<organism evidence="19 20">
    <name type="scientific">Rhizoctonia solani</name>
    <dbReference type="NCBI Taxonomy" id="456999"/>
    <lineage>
        <taxon>Eukaryota</taxon>
        <taxon>Fungi</taxon>
        <taxon>Dikarya</taxon>
        <taxon>Basidiomycota</taxon>
        <taxon>Agaricomycotina</taxon>
        <taxon>Agaricomycetes</taxon>
        <taxon>Cantharellales</taxon>
        <taxon>Ceratobasidiaceae</taxon>
        <taxon>Rhizoctonia</taxon>
    </lineage>
</organism>
<dbReference type="InterPro" id="IPR018957">
    <property type="entry name" value="Znf_C3HC4_RING-type"/>
</dbReference>
<evidence type="ECO:0000256" key="3">
    <source>
        <dbReference type="ARBA" id="ARBA00011738"/>
    </source>
</evidence>
<dbReference type="PROSITE" id="PS00518">
    <property type="entry name" value="ZF_RING_1"/>
    <property type="match status" value="1"/>
</dbReference>
<feature type="compositionally biased region" description="Polar residues" evidence="17">
    <location>
        <begin position="354"/>
        <end position="374"/>
    </location>
</feature>
<keyword evidence="8" id="KW-0378">Hydrolase</keyword>
<dbReference type="Pfam" id="PF08647">
    <property type="entry name" value="BRE1"/>
    <property type="match status" value="1"/>
</dbReference>
<evidence type="ECO:0000313" key="19">
    <source>
        <dbReference type="EMBL" id="CAE7146014.1"/>
    </source>
</evidence>
<evidence type="ECO:0000256" key="16">
    <source>
        <dbReference type="SAM" id="Coils"/>
    </source>
</evidence>
<evidence type="ECO:0000256" key="14">
    <source>
        <dbReference type="ARBA" id="ARBA00060607"/>
    </source>
</evidence>
<evidence type="ECO:0000256" key="12">
    <source>
        <dbReference type="ARBA" id="ARBA00056910"/>
    </source>
</evidence>
<dbReference type="SMART" id="SM00184">
    <property type="entry name" value="RING"/>
    <property type="match status" value="1"/>
</dbReference>
<evidence type="ECO:0000256" key="6">
    <source>
        <dbReference type="ARBA" id="ARBA00022723"/>
    </source>
</evidence>
<sequence length="1504" mass="166401">MSYERIPLDKFQDVFGSTSTEISSVALGGRAVRWSDEFFAEASNLLKIEPAVSHKGTFKPTGAVFDGWETRRHNSGHDWCIIRLGAPSGYIVGFDIDTAHFNGNEAPAASVQALFAESREKPQADDQRWEELLPKVDLGPSSRHLFRIPQTKEAYTHIKLNMYPDGGIARFRVYGLVAPIFPADAYAPLDLASVFSGARVVFTSDQHFGIGPNLLLPGRGKDMGDGWETRRSRMSGHKDWVIIRLGDSGTLEQTEIDTAYFKGNFPDSCTMHAICSNEIVPHEPDEEWTCILPKQKLGPHRRHFFQLENVVGRVFTHVKFTIYPDGGVKRVRIIGTRAVGTGTVGAAPGILTKISSGRNDMLTPQPTPLVSQEPSRSTTPVPSSSASASSSSRSRSSSRSDSDVVALGPTPPPEPETLSSMIPPPAPTPIEMFPVEPSTPTLHAITARVPTPPLTPELPPSLDVPTIPALPITPEAFKAYGSVIQAWADTDAVPRGIRVTSANQGTAHKFHNLALVEQTYPPGAHARTGMSVFRATPPIRDGEKPEPGKYWSVKLLERHSYTSQAFIPMGTAGGVRMTGFEEPLPRTGRAYLVIVALNGADDKPDLSTLRAFVASTAQGISYNMGVWHHPMVSLETTIDFCCVETQIGTPDNHLDCEIVEVETLGSVVPRIWGYIFVLLQLLALNLVAVKGLTMDSRKRPLSPDGASSSSFNSKKRAVNSGSATNSPRQPPNGDLAHDEPRDENLENFRKEAVYRRMKHYARELERTQAVSDELEKRKNKCEAGMAAMEACWNQLLDTLRSLVRSEKLPPADDRIRELFDLVRRARDEEDEPEDEEEDDDDDDDSTDYQIALQDLAASSQSLIAQVAQLAPHSPPDTKDLRNKLHLAQTEANSLRSEVHLLRGRLADTQAESESLRNSLQIAENKLERAKSRSLQAMVNKPSQPNGSATPPADIKEGTPIEAGPSTAPNGVVSTKSESEWKLLAESRQQLIDEMNAGHLSALVELKQLKAAFAAPTEAMVVGSAAYKLLQEQFNNSKADVEEYKTRWDAVRNELDHLKENQRAMHEEALSKSQATIEELQSNLQKREADCLRLRETRDALTAEASVRRARDSERANGVAQLKVLVDNRGDRIGVLMSEIRRLKAAIAAQTGNQDLLQYVMGLDISSEPEQGSQMQPSYVADLQARLESAQARLQAVEHPGEAELELAKFHRAFGKWQDVFAESRENIIAAKEAELKLANVKCTELEVVLNDMYTEVDNLSVAWETLDKQNKLKVFDLMALEDKLLKVTTEKAKADNKYFQVMKAKETQEAECKTLSRNMTRQTALIDKYKESQTQMGFQLASADKESITQKRLIQLLNDRVEDANREARGWNIRYEAERARAAELEKQRNQADAAAVEARATAGKAKEEIKKAQDEAKQASVVSTGAKGVSSARELGLQKEKDKVMAILRCSTCANNFRSHTLLKCMHTFCKDCIDARVTTRQRKCPACNMAFAAQDVQQIYFQ</sequence>
<keyword evidence="16" id="KW-0175">Coiled coil</keyword>
<comment type="function">
    <text evidence="13">E3 ubiquitin-protein ligase that mediates monoubiquitination of histone H2B to form H2BK123ub1. H2BK123ub1 gives a specific tag for epigenetic transcriptional activation and is also a prerequisite for H3K4me and H3K79me formation.</text>
</comment>
<comment type="similarity">
    <text evidence="2">Belongs to the allantoicase family.</text>
</comment>
<evidence type="ECO:0000256" key="4">
    <source>
        <dbReference type="ARBA" id="ARBA00012170"/>
    </source>
</evidence>
<dbReference type="Gene3D" id="3.30.40.10">
    <property type="entry name" value="Zinc/RING finger domain, C3HC4 (zinc finger)"/>
    <property type="match status" value="1"/>
</dbReference>
<gene>
    <name evidence="19" type="ORF">RDB_LOCUS81542</name>
</gene>
<feature type="region of interest" description="Disordered" evidence="17">
    <location>
        <begin position="354"/>
        <end position="428"/>
    </location>
</feature>
<keyword evidence="9" id="KW-0862">Zinc</keyword>
<evidence type="ECO:0000259" key="18">
    <source>
        <dbReference type="PROSITE" id="PS50089"/>
    </source>
</evidence>
<dbReference type="GO" id="GO:0004848">
    <property type="term" value="F:ureidoglycolate hydrolase activity"/>
    <property type="evidence" value="ECO:0007669"/>
    <property type="project" value="InterPro"/>
</dbReference>
<dbReference type="GO" id="GO:0000256">
    <property type="term" value="P:allantoin catabolic process"/>
    <property type="evidence" value="ECO:0007669"/>
    <property type="project" value="InterPro"/>
</dbReference>
<dbReference type="Pfam" id="PF00097">
    <property type="entry name" value="zf-C3HC4"/>
    <property type="match status" value="1"/>
</dbReference>
<dbReference type="NCBIfam" id="TIGR02961">
    <property type="entry name" value="allantoicase"/>
    <property type="match status" value="1"/>
</dbReference>
<keyword evidence="6" id="KW-0479">Metal-binding</keyword>
<feature type="region of interest" description="Disordered" evidence="17">
    <location>
        <begin position="697"/>
        <end position="744"/>
    </location>
</feature>
<comment type="function">
    <text evidence="12">Utilization of purines as secondary nitrogen sources, when primary sources are limiting.</text>
</comment>
<dbReference type="EC" id="3.5.3.4" evidence="4"/>
<keyword evidence="7 15" id="KW-0863">Zinc-finger</keyword>
<dbReference type="PROSITE" id="PS50089">
    <property type="entry name" value="ZF_RING_2"/>
    <property type="match status" value="1"/>
</dbReference>
<dbReference type="Gene3D" id="2.60.120.480">
    <property type="entry name" value="Ureidoglycolate hydrolase"/>
    <property type="match status" value="1"/>
</dbReference>
<feature type="compositionally biased region" description="Low complexity" evidence="17">
    <location>
        <begin position="375"/>
        <end position="399"/>
    </location>
</feature>
<dbReference type="GO" id="GO:0004037">
    <property type="term" value="F:allantoicase activity"/>
    <property type="evidence" value="ECO:0007669"/>
    <property type="project" value="UniProtKB-EC"/>
</dbReference>
<evidence type="ECO:0000256" key="7">
    <source>
        <dbReference type="ARBA" id="ARBA00022771"/>
    </source>
</evidence>
<dbReference type="InterPro" id="IPR005164">
    <property type="entry name" value="Allantoicase"/>
</dbReference>
<evidence type="ECO:0000256" key="1">
    <source>
        <dbReference type="ARBA" id="ARBA00001314"/>
    </source>
</evidence>
<comment type="catalytic activity">
    <reaction evidence="11">
        <text>(S)-ureidoglycolate = urea + glyoxylate</text>
        <dbReference type="Rhea" id="RHEA:11304"/>
        <dbReference type="ChEBI" id="CHEBI:16199"/>
        <dbReference type="ChEBI" id="CHEBI:36655"/>
        <dbReference type="ChEBI" id="CHEBI:57296"/>
        <dbReference type="EC" id="4.3.2.3"/>
    </reaction>
</comment>
<keyword evidence="5" id="KW-0659">Purine metabolism</keyword>
<proteinExistence type="inferred from homology"/>
<dbReference type="PANTHER" id="PTHR12045">
    <property type="entry name" value="ALLANTOICASE"/>
    <property type="match status" value="1"/>
</dbReference>
<evidence type="ECO:0000256" key="17">
    <source>
        <dbReference type="SAM" id="MobiDB-lite"/>
    </source>
</evidence>
<dbReference type="GO" id="GO:0008270">
    <property type="term" value="F:zinc ion binding"/>
    <property type="evidence" value="ECO:0007669"/>
    <property type="project" value="UniProtKB-KW"/>
</dbReference>
<comment type="subunit">
    <text evidence="3">Homodimer.</text>
</comment>
<dbReference type="FunFam" id="2.60.120.260:FF:000078">
    <property type="entry name" value="DAL2p Allantoicase"/>
    <property type="match status" value="1"/>
</dbReference>
<feature type="coiled-coil region" evidence="16">
    <location>
        <begin position="1026"/>
        <end position="1103"/>
    </location>
</feature>
<comment type="catalytic activity">
    <reaction evidence="1">
        <text>allantoate + H2O = (S)-ureidoglycolate + urea</text>
        <dbReference type="Rhea" id="RHEA:11016"/>
        <dbReference type="ChEBI" id="CHEBI:15377"/>
        <dbReference type="ChEBI" id="CHEBI:16199"/>
        <dbReference type="ChEBI" id="CHEBI:17536"/>
        <dbReference type="ChEBI" id="CHEBI:57296"/>
        <dbReference type="EC" id="3.5.3.4"/>
    </reaction>
</comment>
<feature type="compositionally biased region" description="Basic and acidic residues" evidence="17">
    <location>
        <begin position="735"/>
        <end position="744"/>
    </location>
</feature>
<dbReference type="InterPro" id="IPR013083">
    <property type="entry name" value="Znf_RING/FYVE/PHD"/>
</dbReference>
<evidence type="ECO:0000256" key="8">
    <source>
        <dbReference type="ARBA" id="ARBA00022801"/>
    </source>
</evidence>
<dbReference type="SUPFAM" id="SSF49785">
    <property type="entry name" value="Galactose-binding domain-like"/>
    <property type="match status" value="2"/>
</dbReference>
<feature type="domain" description="RING-type" evidence="18">
    <location>
        <begin position="1451"/>
        <end position="1490"/>
    </location>
</feature>
<dbReference type="GO" id="GO:0006144">
    <property type="term" value="P:purine nucleobase metabolic process"/>
    <property type="evidence" value="ECO:0007669"/>
    <property type="project" value="UniProtKB-KW"/>
</dbReference>
<comment type="caution">
    <text evidence="19">The sequence shown here is derived from an EMBL/GenBank/DDBJ whole genome shotgun (WGS) entry which is preliminary data.</text>
</comment>
<dbReference type="Gene3D" id="2.60.120.260">
    <property type="entry name" value="Galactose-binding domain-like"/>
    <property type="match status" value="2"/>
</dbReference>
<dbReference type="InterPro" id="IPR024060">
    <property type="entry name" value="Ureidoglycolate_lyase_dom_sf"/>
</dbReference>
<dbReference type="PANTHER" id="PTHR12045:SF3">
    <property type="entry name" value="INACTIVE ALLANTOICASE-RELATED"/>
    <property type="match status" value="1"/>
</dbReference>
<dbReference type="InterPro" id="IPR011051">
    <property type="entry name" value="RmlC_Cupin_sf"/>
</dbReference>
<dbReference type="CDD" id="cd20298">
    <property type="entry name" value="cupin_UAH"/>
    <property type="match status" value="1"/>
</dbReference>
<evidence type="ECO:0000256" key="2">
    <source>
        <dbReference type="ARBA" id="ARBA00009242"/>
    </source>
</evidence>
<dbReference type="Pfam" id="PF04115">
    <property type="entry name" value="Ureidogly_lyase"/>
    <property type="match status" value="1"/>
</dbReference>
<evidence type="ECO:0000256" key="11">
    <source>
        <dbReference type="ARBA" id="ARBA00047684"/>
    </source>
</evidence>
<dbReference type="Pfam" id="PF26095">
    <property type="entry name" value="CC_Bre1"/>
    <property type="match status" value="1"/>
</dbReference>
<evidence type="ECO:0000256" key="15">
    <source>
        <dbReference type="PROSITE-ProRule" id="PRU00175"/>
    </source>
</evidence>
<dbReference type="InterPro" id="IPR047233">
    <property type="entry name" value="UAH_cupin"/>
</dbReference>
<comment type="pathway">
    <text evidence="14">Nitrogen metabolism; (S)-allantoin degradation; (S)-ureidoglycolate from allantoate (aminidohydrolase route): step 1/1.</text>
</comment>
<dbReference type="InterPro" id="IPR007247">
    <property type="entry name" value="Ureidogly_lyase"/>
</dbReference>
<dbReference type="InterPro" id="IPR008979">
    <property type="entry name" value="Galactose-bd-like_sf"/>
</dbReference>
<dbReference type="InterPro" id="IPR015908">
    <property type="entry name" value="Allantoicase_dom"/>
</dbReference>
<dbReference type="CDD" id="cd16499">
    <property type="entry name" value="RING-HC_Bre1-like"/>
    <property type="match status" value="1"/>
</dbReference>
<accession>A0A8H3E5B2</accession>
<dbReference type="GO" id="GO:0050385">
    <property type="term" value="F:ureidoglycolate lyase activity"/>
    <property type="evidence" value="ECO:0007669"/>
    <property type="project" value="UniProtKB-EC"/>
</dbReference>
<dbReference type="HAMAP" id="MF_00813">
    <property type="entry name" value="Allantoicase"/>
    <property type="match status" value="1"/>
</dbReference>
<dbReference type="SUPFAM" id="SSF57850">
    <property type="entry name" value="RING/U-box"/>
    <property type="match status" value="1"/>
</dbReference>
<feature type="region of interest" description="Disordered" evidence="17">
    <location>
        <begin position="930"/>
        <end position="973"/>
    </location>
</feature>
<dbReference type="EMBL" id="CAJNJQ010001667">
    <property type="protein sequence ID" value="CAE7146014.1"/>
    <property type="molecule type" value="Genomic_DNA"/>
</dbReference>
<evidence type="ECO:0000256" key="10">
    <source>
        <dbReference type="ARBA" id="ARBA00023239"/>
    </source>
</evidence>
<evidence type="ECO:0000256" key="9">
    <source>
        <dbReference type="ARBA" id="ARBA00022833"/>
    </source>
</evidence>
<dbReference type="InterPro" id="IPR017907">
    <property type="entry name" value="Znf_RING_CS"/>
</dbReference>
<reference evidence="19" key="1">
    <citation type="submission" date="2021-01" db="EMBL/GenBank/DDBJ databases">
        <authorList>
            <person name="Kaushik A."/>
        </authorList>
    </citation>
    <scope>NUCLEOTIDE SEQUENCE</scope>
    <source>
        <strain evidence="19">AG5</strain>
    </source>
</reference>
<dbReference type="SUPFAM" id="SSF51182">
    <property type="entry name" value="RmlC-like cupins"/>
    <property type="match status" value="1"/>
</dbReference>
<feature type="compositionally biased region" description="Polar residues" evidence="17">
    <location>
        <begin position="932"/>
        <end position="948"/>
    </location>
</feature>
<feature type="region of interest" description="Disordered" evidence="17">
    <location>
        <begin position="824"/>
        <end position="846"/>
    </location>
</feature>
<feature type="coiled-coil region" evidence="16">
    <location>
        <begin position="1354"/>
        <end position="1423"/>
    </location>
</feature>
<dbReference type="InterPro" id="IPR058643">
    <property type="entry name" value="BRE1-like_CC"/>
</dbReference>